<dbReference type="Pfam" id="PF03031">
    <property type="entry name" value="NIF"/>
    <property type="match status" value="1"/>
</dbReference>
<dbReference type="Gene3D" id="3.40.50.1000">
    <property type="entry name" value="HAD superfamily/HAD-like"/>
    <property type="match status" value="1"/>
</dbReference>
<keyword evidence="1" id="KW-0813">Transport</keyword>
<dbReference type="SUPFAM" id="SSF56784">
    <property type="entry name" value="HAD-like"/>
    <property type="match status" value="1"/>
</dbReference>
<dbReference type="InterPro" id="IPR036412">
    <property type="entry name" value="HAD-like_sf"/>
</dbReference>
<dbReference type="FunFam" id="3.40.50.1000:FF:000159">
    <property type="entry name" value="TFIIF-stimulated CTD phosphatase"/>
    <property type="match status" value="1"/>
</dbReference>
<dbReference type="InterPro" id="IPR023214">
    <property type="entry name" value="HAD_sf"/>
</dbReference>
<evidence type="ECO:0000256" key="2">
    <source>
        <dbReference type="SAM" id="MobiDB-lite"/>
    </source>
</evidence>
<dbReference type="PANTHER" id="PTHR12210">
    <property type="entry name" value="DULLARD PROTEIN PHOSPHATASE"/>
    <property type="match status" value="1"/>
</dbReference>
<dbReference type="Proteomes" id="UP000017861">
    <property type="component" value="Unassembled WGS sequence"/>
</dbReference>
<sequence length="354" mass="39806">MRIHRRHCAIDVEGGGIMSGTPVTFTPTPPLLPPPPKGCVLLRENVYEAGRPHDVDEVRVRRKPTMSRQKNQLVDPPAGASKKYTLVLDLDETVVYARNGPLYARAYLRDLLRSIKDEFEVIVWTAGEREYAKNILEEINQDHIIQHLIYRHKTWFSSEDYTKDLKKLGRNIDYVIIVENTPDCVRANPQNGIIVEDFEVPSTPPVTSQEKEATTQVVEGIPPASPSTSTPPPSPLLTPTPSISPTKPKRQFTDRTLLLLQEVLLALAESGETVPGFLAKCPLLTQHEVLGSNGQSIPTYYLGRRRKRGAPPTLPPQKRVVRDNLFLDGDAEKEGTRNRRIRLEKSAFEDTSKR</sequence>
<comment type="subcellular location">
    <subcellularLocation>
        <location evidence="1">Mitochondrion inner membrane</location>
        <topology evidence="1">Single-pass membrane protein</topology>
    </subcellularLocation>
</comment>
<name>V5BY89_TRYCR</name>
<feature type="region of interest" description="Disordered" evidence="2">
    <location>
        <begin position="202"/>
        <end position="249"/>
    </location>
</feature>
<dbReference type="GO" id="GO:0015031">
    <property type="term" value="P:protein transport"/>
    <property type="evidence" value="ECO:0007669"/>
    <property type="project" value="UniProtKB-KW"/>
</dbReference>
<dbReference type="InterPro" id="IPR004274">
    <property type="entry name" value="FCP1_dom"/>
</dbReference>
<dbReference type="PROSITE" id="PS50969">
    <property type="entry name" value="FCP1"/>
    <property type="match status" value="1"/>
</dbReference>
<comment type="function">
    <text evidence="1">Essential component of the TIM23 complex, a complex that mediates the translocation of transit peptide-containing proteins across the mitochondrial inner membrane.</text>
</comment>
<protein>
    <recommendedName>
        <fullName evidence="1">Mitochondrial import inner membrane translocase subunit TIM50</fullName>
    </recommendedName>
</protein>
<evidence type="ECO:0000256" key="1">
    <source>
        <dbReference type="RuleBase" id="RU365079"/>
    </source>
</evidence>
<accession>V5BY89</accession>
<dbReference type="GO" id="GO:0005744">
    <property type="term" value="C:TIM23 mitochondrial import inner membrane translocase complex"/>
    <property type="evidence" value="ECO:0007669"/>
    <property type="project" value="UniProtKB-UniRule"/>
</dbReference>
<dbReference type="CDD" id="cd07521">
    <property type="entry name" value="HAD_FCP1-like"/>
    <property type="match status" value="1"/>
</dbReference>
<keyword evidence="1" id="KW-0809">Transit peptide</keyword>
<comment type="subunit">
    <text evidence="1">Component of the TIM23 complex.</text>
</comment>
<evidence type="ECO:0000313" key="4">
    <source>
        <dbReference type="EMBL" id="ESS71192.1"/>
    </source>
</evidence>
<dbReference type="OrthoDB" id="277011at2759"/>
<evidence type="ECO:0000313" key="5">
    <source>
        <dbReference type="Proteomes" id="UP000017861"/>
    </source>
</evidence>
<comment type="similarity">
    <text evidence="1">Belongs to the TIM50 family.</text>
</comment>
<feature type="compositionally biased region" description="Pro residues" evidence="2">
    <location>
        <begin position="223"/>
        <end position="238"/>
    </location>
</feature>
<dbReference type="SMART" id="SM00577">
    <property type="entry name" value="CPDc"/>
    <property type="match status" value="1"/>
</dbReference>
<keyword evidence="1" id="KW-0496">Mitochondrion</keyword>
<gene>
    <name evidence="4" type="ORF">TCDM_00242</name>
</gene>
<dbReference type="InterPro" id="IPR050365">
    <property type="entry name" value="TIM50"/>
</dbReference>
<comment type="caution">
    <text evidence="4">The sequence shown here is derived from an EMBL/GenBank/DDBJ whole genome shotgun (WGS) entry which is preliminary data.</text>
</comment>
<evidence type="ECO:0000259" key="3">
    <source>
        <dbReference type="PROSITE" id="PS50969"/>
    </source>
</evidence>
<keyword evidence="1" id="KW-0811">Translocation</keyword>
<dbReference type="AlphaFoldDB" id="V5BY89"/>
<organism evidence="4 5">
    <name type="scientific">Trypanosoma cruzi Dm28c</name>
    <dbReference type="NCBI Taxonomy" id="1416333"/>
    <lineage>
        <taxon>Eukaryota</taxon>
        <taxon>Discoba</taxon>
        <taxon>Euglenozoa</taxon>
        <taxon>Kinetoplastea</taxon>
        <taxon>Metakinetoplastina</taxon>
        <taxon>Trypanosomatida</taxon>
        <taxon>Trypanosomatidae</taxon>
        <taxon>Trypanosoma</taxon>
        <taxon>Schizotrypanum</taxon>
    </lineage>
</organism>
<keyword evidence="1" id="KW-0653">Protein transport</keyword>
<dbReference type="VEuPathDB" id="TriTrypDB:TCDM_00242"/>
<reference evidence="4 5" key="1">
    <citation type="journal article" date="2014" name="Genome Announc.">
        <title>Trypanosoma cruzi Clone Dm28c Draft Genome Sequence.</title>
        <authorList>
            <person name="Grisard E.C."/>
            <person name="Teixeira S.M."/>
            <person name="de Almeida L.G."/>
            <person name="Stoco P.H."/>
            <person name="Gerber A.L."/>
            <person name="Talavera-Lopez C."/>
            <person name="Lima O.C."/>
            <person name="Andersson B."/>
            <person name="de Vasconcelos A.T."/>
        </authorList>
    </citation>
    <scope>NUCLEOTIDE SEQUENCE [LARGE SCALE GENOMIC DNA]</scope>
    <source>
        <strain evidence="4 5">Dm28c</strain>
    </source>
</reference>
<feature type="domain" description="FCP1 homology" evidence="3">
    <location>
        <begin position="79"/>
        <end position="221"/>
    </location>
</feature>
<dbReference type="EMBL" id="AYLP01000001">
    <property type="protein sequence ID" value="ESS71192.1"/>
    <property type="molecule type" value="Genomic_DNA"/>
</dbReference>
<proteinExistence type="inferred from homology"/>